<dbReference type="InterPro" id="IPR051686">
    <property type="entry name" value="Lipoprotein_DolP"/>
</dbReference>
<protein>
    <recommendedName>
        <fullName evidence="2">BON domain-containing protein</fullName>
    </recommendedName>
</protein>
<comment type="caution">
    <text evidence="3">The sequence shown here is derived from an EMBL/GenBank/DDBJ whole genome shotgun (WGS) entry which is preliminary data.</text>
</comment>
<dbReference type="InterPro" id="IPR007055">
    <property type="entry name" value="BON_dom"/>
</dbReference>
<dbReference type="AlphaFoldDB" id="A0A069PMY9"/>
<dbReference type="STRING" id="60547.GCA_000751215_04532"/>
<gene>
    <name evidence="3" type="ORF">BG61_13025</name>
</gene>
<organism evidence="3 4">
    <name type="scientific">Caballeronia glathei</name>
    <dbReference type="NCBI Taxonomy" id="60547"/>
    <lineage>
        <taxon>Bacteria</taxon>
        <taxon>Pseudomonadati</taxon>
        <taxon>Pseudomonadota</taxon>
        <taxon>Betaproteobacteria</taxon>
        <taxon>Burkholderiales</taxon>
        <taxon>Burkholderiaceae</taxon>
        <taxon>Caballeronia</taxon>
    </lineage>
</organism>
<dbReference type="PANTHER" id="PTHR34606:SF15">
    <property type="entry name" value="BON DOMAIN-CONTAINING PROTEIN"/>
    <property type="match status" value="1"/>
</dbReference>
<evidence type="ECO:0000313" key="3">
    <source>
        <dbReference type="EMBL" id="KDR42058.1"/>
    </source>
</evidence>
<dbReference type="Proteomes" id="UP000027466">
    <property type="component" value="Unassembled WGS sequence"/>
</dbReference>
<feature type="domain" description="BON" evidence="2">
    <location>
        <begin position="50"/>
        <end position="118"/>
    </location>
</feature>
<accession>A0A069PMY9</accession>
<dbReference type="RefSeq" id="WP_035935672.1">
    <property type="nucleotide sequence ID" value="NZ_CADFFX010000002.1"/>
</dbReference>
<proteinExistence type="predicted"/>
<reference evidence="3 4" key="1">
    <citation type="submission" date="2014-03" db="EMBL/GenBank/DDBJ databases">
        <title>Draft Genome Sequences of Four Burkholderia Strains.</title>
        <authorList>
            <person name="Liu X.Y."/>
            <person name="Li C.X."/>
            <person name="Xu J.H."/>
        </authorList>
    </citation>
    <scope>NUCLEOTIDE SEQUENCE [LARGE SCALE GENOMIC DNA]</scope>
    <source>
        <strain evidence="3 4">DSM 50014</strain>
    </source>
</reference>
<dbReference type="PANTHER" id="PTHR34606">
    <property type="entry name" value="BON DOMAIN-CONTAINING PROTEIN"/>
    <property type="match status" value="1"/>
</dbReference>
<evidence type="ECO:0000313" key="4">
    <source>
        <dbReference type="Proteomes" id="UP000027466"/>
    </source>
</evidence>
<keyword evidence="4" id="KW-1185">Reference proteome</keyword>
<name>A0A069PMY9_9BURK</name>
<dbReference type="Gene3D" id="3.30.1340.30">
    <property type="match status" value="1"/>
</dbReference>
<evidence type="ECO:0000259" key="2">
    <source>
        <dbReference type="PROSITE" id="PS50914"/>
    </source>
</evidence>
<dbReference type="Pfam" id="PF04972">
    <property type="entry name" value="BON"/>
    <property type="match status" value="1"/>
</dbReference>
<dbReference type="PROSITE" id="PS50914">
    <property type="entry name" value="BON"/>
    <property type="match status" value="1"/>
</dbReference>
<feature type="signal peptide" evidence="1">
    <location>
        <begin position="1"/>
        <end position="31"/>
    </location>
</feature>
<keyword evidence="1" id="KW-0732">Signal</keyword>
<evidence type="ECO:0000256" key="1">
    <source>
        <dbReference type="SAM" id="SignalP"/>
    </source>
</evidence>
<dbReference type="EMBL" id="JFHC01000020">
    <property type="protein sequence ID" value="KDR42058.1"/>
    <property type="molecule type" value="Genomic_DNA"/>
</dbReference>
<feature type="chain" id="PRO_5007372234" description="BON domain-containing protein" evidence="1">
    <location>
        <begin position="32"/>
        <end position="121"/>
    </location>
</feature>
<sequence length="121" mass="12228">MKSLIRRSTAVGAMATMIAVASLGMGTAAFAQDAGAKATPVAATTSSKSADRQLAHSVRKALNKTKHLDTADVRVRAKHGVVSLDGTVPDAGQIQEAGTVAGSVKGVSSVHNLLAVHEVGN</sequence>